<feature type="region of interest" description="Disordered" evidence="7">
    <location>
        <begin position="44"/>
        <end position="64"/>
    </location>
</feature>
<dbReference type="InterPro" id="IPR011701">
    <property type="entry name" value="MFS"/>
</dbReference>
<dbReference type="EMBL" id="NAJN01000047">
    <property type="protein sequence ID" value="TKA80767.1"/>
    <property type="molecule type" value="Genomic_DNA"/>
</dbReference>
<keyword evidence="6 8" id="KW-0472">Membrane</keyword>
<dbReference type="GO" id="GO:0022857">
    <property type="term" value="F:transmembrane transporter activity"/>
    <property type="evidence" value="ECO:0007669"/>
    <property type="project" value="InterPro"/>
</dbReference>
<feature type="transmembrane region" description="Helical" evidence="8">
    <location>
        <begin position="188"/>
        <end position="214"/>
    </location>
</feature>
<keyword evidence="4 8" id="KW-0812">Transmembrane</keyword>
<comment type="caution">
    <text evidence="10">The sequence shown here is derived from an EMBL/GenBank/DDBJ whole genome shotgun (WGS) entry which is preliminary data.</text>
</comment>
<dbReference type="InterPro" id="IPR051788">
    <property type="entry name" value="MFS_Transporter"/>
</dbReference>
<keyword evidence="11" id="KW-1185">Reference proteome</keyword>
<feature type="transmembrane region" description="Helical" evidence="8">
    <location>
        <begin position="446"/>
        <end position="469"/>
    </location>
</feature>
<dbReference type="FunFam" id="1.20.1250.20:FF:000467">
    <property type="entry name" value="Putative MFS transporter"/>
    <property type="match status" value="1"/>
</dbReference>
<evidence type="ECO:0000259" key="9">
    <source>
        <dbReference type="PROSITE" id="PS50850"/>
    </source>
</evidence>
<feature type="transmembrane region" description="Helical" evidence="8">
    <location>
        <begin position="413"/>
        <end position="434"/>
    </location>
</feature>
<evidence type="ECO:0000256" key="2">
    <source>
        <dbReference type="ARBA" id="ARBA00008335"/>
    </source>
</evidence>
<dbReference type="Proteomes" id="UP000308768">
    <property type="component" value="Unassembled WGS sequence"/>
</dbReference>
<dbReference type="Gene3D" id="1.20.1250.20">
    <property type="entry name" value="MFS general substrate transporter like domains"/>
    <property type="match status" value="2"/>
</dbReference>
<dbReference type="STRING" id="331657.A0A4U0XVJ6"/>
<protein>
    <recommendedName>
        <fullName evidence="9">Major facilitator superfamily (MFS) profile domain-containing protein</fullName>
    </recommendedName>
</protein>
<keyword evidence="3" id="KW-0813">Transport</keyword>
<dbReference type="SUPFAM" id="SSF103473">
    <property type="entry name" value="MFS general substrate transporter"/>
    <property type="match status" value="2"/>
</dbReference>
<feature type="transmembrane region" description="Helical" evidence="8">
    <location>
        <begin position="234"/>
        <end position="255"/>
    </location>
</feature>
<reference evidence="10 11" key="1">
    <citation type="submission" date="2017-03" db="EMBL/GenBank/DDBJ databases">
        <title>Genomes of endolithic fungi from Antarctica.</title>
        <authorList>
            <person name="Coleine C."/>
            <person name="Masonjones S."/>
            <person name="Stajich J.E."/>
        </authorList>
    </citation>
    <scope>NUCLEOTIDE SEQUENCE [LARGE SCALE GENOMIC DNA]</scope>
    <source>
        <strain evidence="10 11">CCFEE 5187</strain>
    </source>
</reference>
<evidence type="ECO:0000256" key="4">
    <source>
        <dbReference type="ARBA" id="ARBA00022692"/>
    </source>
</evidence>
<feature type="transmembrane region" description="Helical" evidence="8">
    <location>
        <begin position="321"/>
        <end position="348"/>
    </location>
</feature>
<dbReference type="Pfam" id="PF07690">
    <property type="entry name" value="MFS_1"/>
    <property type="match status" value="1"/>
</dbReference>
<accession>A0A4U0XVJ6</accession>
<evidence type="ECO:0000313" key="11">
    <source>
        <dbReference type="Proteomes" id="UP000308768"/>
    </source>
</evidence>
<dbReference type="GO" id="GO:0012505">
    <property type="term" value="C:endomembrane system"/>
    <property type="evidence" value="ECO:0007669"/>
    <property type="project" value="UniProtKB-SubCell"/>
</dbReference>
<keyword evidence="5 8" id="KW-1133">Transmembrane helix</keyword>
<comment type="similarity">
    <text evidence="2">Belongs to the major facilitator superfamily.</text>
</comment>
<dbReference type="PANTHER" id="PTHR23514">
    <property type="entry name" value="BYPASS OF STOP CODON PROTEIN 6"/>
    <property type="match status" value="1"/>
</dbReference>
<dbReference type="GO" id="GO:0016020">
    <property type="term" value="C:membrane"/>
    <property type="evidence" value="ECO:0007669"/>
    <property type="project" value="TreeGrafter"/>
</dbReference>
<dbReference type="OrthoDB" id="413079at2759"/>
<feature type="transmembrane region" description="Helical" evidence="8">
    <location>
        <begin position="476"/>
        <end position="495"/>
    </location>
</feature>
<evidence type="ECO:0000256" key="5">
    <source>
        <dbReference type="ARBA" id="ARBA00022989"/>
    </source>
</evidence>
<dbReference type="AlphaFoldDB" id="A0A4U0XVJ6"/>
<feature type="transmembrane region" description="Helical" evidence="8">
    <location>
        <begin position="267"/>
        <end position="289"/>
    </location>
</feature>
<dbReference type="InterPro" id="IPR020846">
    <property type="entry name" value="MFS_dom"/>
</dbReference>
<evidence type="ECO:0000256" key="1">
    <source>
        <dbReference type="ARBA" id="ARBA00004127"/>
    </source>
</evidence>
<sequence>MSSHPRTSAGSSTSVIELQPITSNHENASKQSLPHIAHYVSRRQSHSKSVVDDRNESLPSPTTATEALQKWNTPSVNMYRSFAAFWGFIIMGANDAAYGAIIPYLESYYNLTYTVVSLIFLSPLVGYILSALLNNTIHLKLGQRGVAIIAPRNDRHAPFKSINFGTITEPERSYHAKLSAESRASCHLIAYVVIAVHPPYPVLVVIFMLAGFGNGLEDAAWNAWLGNMANANEILGFLHGFYGLGAVLSPLIATTMITKANLPWYSWYYIMIGAAGIELLTSVAAFWTATAAAFRTANPRTTDKQGNRMKEALATMPSARVTWLCAFFLLGYVGIEVALGGWIVTFMIRVRQGNPFSSGMTATGFWLGITVGRVILGFVTPRLGEKLAISIYLPLAMGLQLLFWLVPQFYVSAVAVSLVGFFLGPLFPAAVVASTKLLPRHLHVSAIGFAAAFGGSGAAIFPFAVGAIAQARGVQVLQPIVLALLAVVLLLWLGLPRIGRKSE</sequence>
<feature type="transmembrane region" description="Helical" evidence="8">
    <location>
        <begin position="111"/>
        <end position="133"/>
    </location>
</feature>
<evidence type="ECO:0000256" key="6">
    <source>
        <dbReference type="ARBA" id="ARBA00023136"/>
    </source>
</evidence>
<evidence type="ECO:0000256" key="8">
    <source>
        <dbReference type="SAM" id="Phobius"/>
    </source>
</evidence>
<dbReference type="PANTHER" id="PTHR23514:SF3">
    <property type="entry name" value="BYPASS OF STOP CODON PROTEIN 6"/>
    <property type="match status" value="1"/>
</dbReference>
<evidence type="ECO:0000256" key="7">
    <source>
        <dbReference type="SAM" id="MobiDB-lite"/>
    </source>
</evidence>
<comment type="subcellular location">
    <subcellularLocation>
        <location evidence="1">Endomembrane system</location>
        <topology evidence="1">Multi-pass membrane protein</topology>
    </subcellularLocation>
</comment>
<feature type="transmembrane region" description="Helical" evidence="8">
    <location>
        <begin position="82"/>
        <end position="105"/>
    </location>
</feature>
<feature type="transmembrane region" description="Helical" evidence="8">
    <location>
        <begin position="360"/>
        <end position="381"/>
    </location>
</feature>
<gene>
    <name evidence="10" type="ORF">B0A49_00504</name>
</gene>
<evidence type="ECO:0000313" key="10">
    <source>
        <dbReference type="EMBL" id="TKA80767.1"/>
    </source>
</evidence>
<organism evidence="10 11">
    <name type="scientific">Cryomyces minteri</name>
    <dbReference type="NCBI Taxonomy" id="331657"/>
    <lineage>
        <taxon>Eukaryota</taxon>
        <taxon>Fungi</taxon>
        <taxon>Dikarya</taxon>
        <taxon>Ascomycota</taxon>
        <taxon>Pezizomycotina</taxon>
        <taxon>Dothideomycetes</taxon>
        <taxon>Dothideomycetes incertae sedis</taxon>
        <taxon>Cryomyces</taxon>
    </lineage>
</organism>
<proteinExistence type="inferred from homology"/>
<dbReference type="PROSITE" id="PS50850">
    <property type="entry name" value="MFS"/>
    <property type="match status" value="1"/>
</dbReference>
<feature type="domain" description="Major facilitator superfamily (MFS) profile" evidence="9">
    <location>
        <begin position="80"/>
        <end position="501"/>
    </location>
</feature>
<dbReference type="InterPro" id="IPR036259">
    <property type="entry name" value="MFS_trans_sf"/>
</dbReference>
<evidence type="ECO:0000256" key="3">
    <source>
        <dbReference type="ARBA" id="ARBA00022448"/>
    </source>
</evidence>
<name>A0A4U0XVJ6_9PEZI</name>
<feature type="transmembrane region" description="Helical" evidence="8">
    <location>
        <begin position="387"/>
        <end position="406"/>
    </location>
</feature>